<dbReference type="InterPro" id="IPR003593">
    <property type="entry name" value="AAA+_ATPase"/>
</dbReference>
<dbReference type="FunFam" id="1.20.1560.10:FF:000011">
    <property type="entry name" value="Multidrug ABC transporter ATP-binding protein"/>
    <property type="match status" value="1"/>
</dbReference>
<evidence type="ECO:0000256" key="9">
    <source>
        <dbReference type="SAM" id="Phobius"/>
    </source>
</evidence>
<evidence type="ECO:0000256" key="3">
    <source>
        <dbReference type="ARBA" id="ARBA00022475"/>
    </source>
</evidence>
<evidence type="ECO:0000256" key="1">
    <source>
        <dbReference type="ARBA" id="ARBA00004651"/>
    </source>
</evidence>
<sequence length="591" mass="66708">MDRKREGKTPTKQDLKKFSRLLWSTNISKGLIAIGLAGSIISTLTQLMIPLATQQFIDGIAFDFFTPWMIAAVIGIFIVQVLFNGFSNYVLHKIGQHVVAGLREFLWNKIIRLPVSFFDRYASGEIVSRLTNDTSIVQNLISSFFPQFINGILTLVGIFFILIVMDWQMTLVMLTAVPLALILTRPLGKRIARVSREMQDETAQFSGKVQQTIAEIRLMKSSTAEVFEKNKGEQNIGKLYRIGLKEGKYIAIIGPLMYTLMMGVMVFVIGYGGVRVARGDMTTGQLVAFLLYLFQVIFPITTFMNFFMQIQKAAGATERIAHILEEKEEEKSQGKDVAIDDLPIIFDNVSFSYEADKEVISQVSFKTRPGEKIAFAGPSGGGKSTLFALLERFYKPDSGEIRVGDLPIEEISLQSWRSQIGYVSQENAMMSGTIRENLCYGLPEPESLTEDRLWEVLEMAYAKTFIEQFPDKLDEEIGERGIKLSGGQRQRINIARAFLRDPKILMMDEATASLDSQSERIVSQALNKLMEGRTTFVIAHRLSTILDADKILFIEEGRLTGMGQHHELLQTHPLYQLFASQQLSEERDYNE</sequence>
<dbReference type="PANTHER" id="PTHR43394:SF1">
    <property type="entry name" value="ATP-BINDING CASSETTE SUB-FAMILY B MEMBER 10, MITOCHONDRIAL"/>
    <property type="match status" value="1"/>
</dbReference>
<dbReference type="CDD" id="cd18551">
    <property type="entry name" value="ABC_6TM_LmrA_like"/>
    <property type="match status" value="1"/>
</dbReference>
<feature type="domain" description="ABC transmembrane type-1" evidence="11">
    <location>
        <begin position="33"/>
        <end position="312"/>
    </location>
</feature>
<keyword evidence="3" id="KW-1003">Cell membrane</keyword>
<dbReference type="OrthoDB" id="9770415at2"/>
<keyword evidence="4 9" id="KW-0812">Transmembrane</keyword>
<protein>
    <submittedName>
        <fullName evidence="12">ATP-binding cassette, subfamily B, AbcA/BmrA</fullName>
    </submittedName>
</protein>
<dbReference type="RefSeq" id="WP_091529001.1">
    <property type="nucleotide sequence ID" value="NZ_FOLT01000003.1"/>
</dbReference>
<dbReference type="PROSITE" id="PS50893">
    <property type="entry name" value="ABC_TRANSPORTER_2"/>
    <property type="match status" value="1"/>
</dbReference>
<dbReference type="Gene3D" id="1.20.1560.10">
    <property type="entry name" value="ABC transporter type 1, transmembrane domain"/>
    <property type="match status" value="1"/>
</dbReference>
<dbReference type="PROSITE" id="PS00211">
    <property type="entry name" value="ABC_TRANSPORTER_1"/>
    <property type="match status" value="1"/>
</dbReference>
<dbReference type="EMBL" id="FOLT01000003">
    <property type="protein sequence ID" value="SFC13261.1"/>
    <property type="molecule type" value="Genomic_DNA"/>
</dbReference>
<dbReference type="InterPro" id="IPR011527">
    <property type="entry name" value="ABC1_TM_dom"/>
</dbReference>
<dbReference type="STRING" id="753702.SAMN04488102_103167"/>
<dbReference type="Pfam" id="PF00005">
    <property type="entry name" value="ABC_tran"/>
    <property type="match status" value="1"/>
</dbReference>
<keyword evidence="7 9" id="KW-1133">Transmembrane helix</keyword>
<evidence type="ECO:0000313" key="13">
    <source>
        <dbReference type="Proteomes" id="UP000199612"/>
    </source>
</evidence>
<evidence type="ECO:0000256" key="2">
    <source>
        <dbReference type="ARBA" id="ARBA00022448"/>
    </source>
</evidence>
<feature type="domain" description="ABC transporter" evidence="10">
    <location>
        <begin position="344"/>
        <end position="581"/>
    </location>
</feature>
<dbReference type="PANTHER" id="PTHR43394">
    <property type="entry name" value="ATP-DEPENDENT PERMEASE MDL1, MITOCHONDRIAL"/>
    <property type="match status" value="1"/>
</dbReference>
<dbReference type="InterPro" id="IPR039421">
    <property type="entry name" value="Type_1_exporter"/>
</dbReference>
<evidence type="ECO:0000256" key="7">
    <source>
        <dbReference type="ARBA" id="ARBA00022989"/>
    </source>
</evidence>
<dbReference type="FunFam" id="3.40.50.300:FF:000221">
    <property type="entry name" value="Multidrug ABC transporter ATP-binding protein"/>
    <property type="match status" value="1"/>
</dbReference>
<dbReference type="GO" id="GO:0005886">
    <property type="term" value="C:plasma membrane"/>
    <property type="evidence" value="ECO:0007669"/>
    <property type="project" value="UniProtKB-SubCell"/>
</dbReference>
<feature type="transmembrane region" description="Helical" evidence="9">
    <location>
        <begin position="249"/>
        <end position="274"/>
    </location>
</feature>
<gene>
    <name evidence="12" type="ORF">SAMN04488102_103167</name>
</gene>
<dbReference type="SUPFAM" id="SSF52540">
    <property type="entry name" value="P-loop containing nucleoside triphosphate hydrolases"/>
    <property type="match status" value="1"/>
</dbReference>
<feature type="transmembrane region" description="Helical" evidence="9">
    <location>
        <begin position="286"/>
        <end position="307"/>
    </location>
</feature>
<dbReference type="AlphaFoldDB" id="A0A1I1GP44"/>
<reference evidence="13" key="1">
    <citation type="submission" date="2016-10" db="EMBL/GenBank/DDBJ databases">
        <authorList>
            <person name="Varghese N."/>
            <person name="Submissions S."/>
        </authorList>
    </citation>
    <scope>NUCLEOTIDE SEQUENCE [LARGE SCALE GENOMIC DNA]</scope>
    <source>
        <strain evidence="13">DSM 23664</strain>
    </source>
</reference>
<dbReference type="InterPro" id="IPR003439">
    <property type="entry name" value="ABC_transporter-like_ATP-bd"/>
</dbReference>
<feature type="transmembrane region" description="Helical" evidence="9">
    <location>
        <begin position="171"/>
        <end position="188"/>
    </location>
</feature>
<keyword evidence="8 9" id="KW-0472">Membrane</keyword>
<dbReference type="Gene3D" id="3.40.50.300">
    <property type="entry name" value="P-loop containing nucleotide triphosphate hydrolases"/>
    <property type="match status" value="1"/>
</dbReference>
<name>A0A1I1GP44_9LACT</name>
<evidence type="ECO:0000256" key="4">
    <source>
        <dbReference type="ARBA" id="ARBA00022692"/>
    </source>
</evidence>
<feature type="transmembrane region" description="Helical" evidence="9">
    <location>
        <begin position="148"/>
        <end position="165"/>
    </location>
</feature>
<dbReference type="SMART" id="SM00382">
    <property type="entry name" value="AAA"/>
    <property type="match status" value="1"/>
</dbReference>
<evidence type="ECO:0000259" key="10">
    <source>
        <dbReference type="PROSITE" id="PS50893"/>
    </source>
</evidence>
<organism evidence="12 13">
    <name type="scientific">Alkalibacterium subtropicum</name>
    <dbReference type="NCBI Taxonomy" id="753702"/>
    <lineage>
        <taxon>Bacteria</taxon>
        <taxon>Bacillati</taxon>
        <taxon>Bacillota</taxon>
        <taxon>Bacilli</taxon>
        <taxon>Lactobacillales</taxon>
        <taxon>Carnobacteriaceae</taxon>
        <taxon>Alkalibacterium</taxon>
    </lineage>
</organism>
<proteinExistence type="predicted"/>
<evidence type="ECO:0000259" key="11">
    <source>
        <dbReference type="PROSITE" id="PS50929"/>
    </source>
</evidence>
<dbReference type="SUPFAM" id="SSF90123">
    <property type="entry name" value="ABC transporter transmembrane region"/>
    <property type="match status" value="1"/>
</dbReference>
<dbReference type="GO" id="GO:0005524">
    <property type="term" value="F:ATP binding"/>
    <property type="evidence" value="ECO:0007669"/>
    <property type="project" value="UniProtKB-KW"/>
</dbReference>
<feature type="transmembrane region" description="Helical" evidence="9">
    <location>
        <begin position="21"/>
        <end position="44"/>
    </location>
</feature>
<dbReference type="PROSITE" id="PS50929">
    <property type="entry name" value="ABC_TM1F"/>
    <property type="match status" value="1"/>
</dbReference>
<feature type="transmembrane region" description="Helical" evidence="9">
    <location>
        <begin position="64"/>
        <end position="83"/>
    </location>
</feature>
<keyword evidence="13" id="KW-1185">Reference proteome</keyword>
<evidence type="ECO:0000256" key="6">
    <source>
        <dbReference type="ARBA" id="ARBA00022840"/>
    </source>
</evidence>
<dbReference type="InterPro" id="IPR027417">
    <property type="entry name" value="P-loop_NTPase"/>
</dbReference>
<dbReference type="Pfam" id="PF00664">
    <property type="entry name" value="ABC_membrane"/>
    <property type="match status" value="1"/>
</dbReference>
<dbReference type="InterPro" id="IPR036640">
    <property type="entry name" value="ABC1_TM_sf"/>
</dbReference>
<keyword evidence="6 12" id="KW-0067">ATP-binding</keyword>
<comment type="subcellular location">
    <subcellularLocation>
        <location evidence="1">Cell membrane</location>
        <topology evidence="1">Multi-pass membrane protein</topology>
    </subcellularLocation>
</comment>
<dbReference type="Proteomes" id="UP000199612">
    <property type="component" value="Unassembled WGS sequence"/>
</dbReference>
<keyword evidence="5" id="KW-0547">Nucleotide-binding</keyword>
<dbReference type="GO" id="GO:0016887">
    <property type="term" value="F:ATP hydrolysis activity"/>
    <property type="evidence" value="ECO:0007669"/>
    <property type="project" value="InterPro"/>
</dbReference>
<evidence type="ECO:0000313" key="12">
    <source>
        <dbReference type="EMBL" id="SFC13261.1"/>
    </source>
</evidence>
<accession>A0A1I1GP44</accession>
<evidence type="ECO:0000256" key="8">
    <source>
        <dbReference type="ARBA" id="ARBA00023136"/>
    </source>
</evidence>
<dbReference type="InterPro" id="IPR017871">
    <property type="entry name" value="ABC_transporter-like_CS"/>
</dbReference>
<keyword evidence="2" id="KW-0813">Transport</keyword>
<dbReference type="GO" id="GO:0015421">
    <property type="term" value="F:ABC-type oligopeptide transporter activity"/>
    <property type="evidence" value="ECO:0007669"/>
    <property type="project" value="TreeGrafter"/>
</dbReference>
<evidence type="ECO:0000256" key="5">
    <source>
        <dbReference type="ARBA" id="ARBA00022741"/>
    </source>
</evidence>